<proteinExistence type="predicted"/>
<accession>A0ABS1FSG7</accession>
<dbReference type="EMBL" id="JAENHK010000005">
    <property type="protein sequence ID" value="MBK1895376.1"/>
    <property type="molecule type" value="Genomic_DNA"/>
</dbReference>
<keyword evidence="2" id="KW-1185">Reference proteome</keyword>
<name>A0ABS1FSG7_9FLAO</name>
<dbReference type="RefSeq" id="WP_200244315.1">
    <property type="nucleotide sequence ID" value="NZ_JAENHK010000005.1"/>
</dbReference>
<dbReference type="Proteomes" id="UP000628669">
    <property type="component" value="Unassembled WGS sequence"/>
</dbReference>
<evidence type="ECO:0000313" key="2">
    <source>
        <dbReference type="Proteomes" id="UP000628669"/>
    </source>
</evidence>
<reference evidence="2" key="1">
    <citation type="submission" date="2021-01" db="EMBL/GenBank/DDBJ databases">
        <title>Genome public.</title>
        <authorList>
            <person name="Liu C."/>
            <person name="Sun Q."/>
        </authorList>
    </citation>
    <scope>NUCLEOTIDE SEQUENCE [LARGE SCALE GENOMIC DNA]</scope>
    <source>
        <strain evidence="2">YIM B02567</strain>
    </source>
</reference>
<dbReference type="Pfam" id="PF20330">
    <property type="entry name" value="DUF6625"/>
    <property type="match status" value="1"/>
</dbReference>
<gene>
    <name evidence="1" type="ORF">JHL15_06400</name>
</gene>
<sequence>MQLQDHKIALSTICIVTCWYGKYPWYFPYFIKSCAFNPTIDFIIITDNEEFISAKPTNVKILYKTIDEIKKIASDKLKINVNIDYPYKLCDFKPTYGFIFHEILKEYDFWGHGDIDLIYGNIRDFMTEEILSSHDIISSRHDYIAGSFSLFRNKNEINTLFFESRDYIKVFTNPEHFCFDECNFLFSELDNGASILDYPNNIQSMTYLVKRAEADGKLKAFFDFIIIEGVPGKVKWENGKIIYKNMFEAMYYNLIRFKKECKVPEPIAEIPNVFSFTPKLIKF</sequence>
<evidence type="ECO:0000313" key="1">
    <source>
        <dbReference type="EMBL" id="MBK1895376.1"/>
    </source>
</evidence>
<dbReference type="InterPro" id="IPR046733">
    <property type="entry name" value="DUF6625"/>
</dbReference>
<organism evidence="1 2">
    <name type="scientific">Chryseobacterium paridis</name>
    <dbReference type="NCBI Taxonomy" id="2800328"/>
    <lineage>
        <taxon>Bacteria</taxon>
        <taxon>Pseudomonadati</taxon>
        <taxon>Bacteroidota</taxon>
        <taxon>Flavobacteriia</taxon>
        <taxon>Flavobacteriales</taxon>
        <taxon>Weeksellaceae</taxon>
        <taxon>Chryseobacterium group</taxon>
        <taxon>Chryseobacterium</taxon>
    </lineage>
</organism>
<protein>
    <submittedName>
        <fullName evidence="1">Uncharacterized protein</fullName>
    </submittedName>
</protein>
<comment type="caution">
    <text evidence="1">The sequence shown here is derived from an EMBL/GenBank/DDBJ whole genome shotgun (WGS) entry which is preliminary data.</text>
</comment>